<accession>A0A3N4YP64</accession>
<sequence length="50" mass="5350">MPGKNIQGEALEILTDSDELEGFLIEAGGLTSYDAERVAQAITNLIEESP</sequence>
<keyword evidence="2" id="KW-1185">Reference proteome</keyword>
<name>A0A3N4YP64_9MICO</name>
<comment type="caution">
    <text evidence="1">The sequence shown here is derived from an EMBL/GenBank/DDBJ whole genome shotgun (WGS) entry which is preliminary data.</text>
</comment>
<organism evidence="1 2">
    <name type="scientific">Myceligenerans xiligouense</name>
    <dbReference type="NCBI Taxonomy" id="253184"/>
    <lineage>
        <taxon>Bacteria</taxon>
        <taxon>Bacillati</taxon>
        <taxon>Actinomycetota</taxon>
        <taxon>Actinomycetes</taxon>
        <taxon>Micrococcales</taxon>
        <taxon>Promicromonosporaceae</taxon>
        <taxon>Myceligenerans</taxon>
    </lineage>
</organism>
<proteinExistence type="predicted"/>
<dbReference type="Proteomes" id="UP000280501">
    <property type="component" value="Unassembled WGS sequence"/>
</dbReference>
<gene>
    <name evidence="1" type="ORF">EDD34_2566</name>
</gene>
<dbReference type="AlphaFoldDB" id="A0A3N4YP64"/>
<evidence type="ECO:0000313" key="1">
    <source>
        <dbReference type="EMBL" id="RPF21927.1"/>
    </source>
</evidence>
<dbReference type="RefSeq" id="WP_170177076.1">
    <property type="nucleotide sequence ID" value="NZ_RKQZ01000001.1"/>
</dbReference>
<reference evidence="1 2" key="1">
    <citation type="submission" date="2018-11" db="EMBL/GenBank/DDBJ databases">
        <title>Sequencing the genomes of 1000 actinobacteria strains.</title>
        <authorList>
            <person name="Klenk H.-P."/>
        </authorList>
    </citation>
    <scope>NUCLEOTIDE SEQUENCE [LARGE SCALE GENOMIC DNA]</scope>
    <source>
        <strain evidence="1 2">DSM 15700</strain>
    </source>
</reference>
<dbReference type="EMBL" id="RKQZ01000001">
    <property type="protein sequence ID" value="RPF21927.1"/>
    <property type="molecule type" value="Genomic_DNA"/>
</dbReference>
<evidence type="ECO:0000313" key="2">
    <source>
        <dbReference type="Proteomes" id="UP000280501"/>
    </source>
</evidence>
<protein>
    <submittedName>
        <fullName evidence="1">Uncharacterized protein</fullName>
    </submittedName>
</protein>